<dbReference type="Proteomes" id="UP000657918">
    <property type="component" value="Chromosome 8"/>
</dbReference>
<evidence type="ECO:0000313" key="2">
    <source>
        <dbReference type="EMBL" id="KAF9676949.1"/>
    </source>
</evidence>
<feature type="region of interest" description="Disordered" evidence="1">
    <location>
        <begin position="1"/>
        <end position="22"/>
    </location>
</feature>
<dbReference type="AlphaFoldDB" id="A0A835K126"/>
<proteinExistence type="predicted"/>
<feature type="compositionally biased region" description="Basic residues" evidence="1">
    <location>
        <begin position="1"/>
        <end position="12"/>
    </location>
</feature>
<protein>
    <submittedName>
        <fullName evidence="2">Uncharacterized protein</fullName>
    </submittedName>
</protein>
<name>A0A835K126_9ROSI</name>
<organism evidence="2 3">
    <name type="scientific">Salix dunnii</name>
    <dbReference type="NCBI Taxonomy" id="1413687"/>
    <lineage>
        <taxon>Eukaryota</taxon>
        <taxon>Viridiplantae</taxon>
        <taxon>Streptophyta</taxon>
        <taxon>Embryophyta</taxon>
        <taxon>Tracheophyta</taxon>
        <taxon>Spermatophyta</taxon>
        <taxon>Magnoliopsida</taxon>
        <taxon>eudicotyledons</taxon>
        <taxon>Gunneridae</taxon>
        <taxon>Pentapetalae</taxon>
        <taxon>rosids</taxon>
        <taxon>fabids</taxon>
        <taxon>Malpighiales</taxon>
        <taxon>Salicaceae</taxon>
        <taxon>Saliceae</taxon>
        <taxon>Salix</taxon>
    </lineage>
</organism>
<evidence type="ECO:0000313" key="3">
    <source>
        <dbReference type="Proteomes" id="UP000657918"/>
    </source>
</evidence>
<keyword evidence="3" id="KW-1185">Reference proteome</keyword>
<evidence type="ECO:0000256" key="1">
    <source>
        <dbReference type="SAM" id="MobiDB-lite"/>
    </source>
</evidence>
<reference evidence="2 3" key="1">
    <citation type="submission" date="2020-10" db="EMBL/GenBank/DDBJ databases">
        <title>Plant Genome Project.</title>
        <authorList>
            <person name="Zhang R.-G."/>
        </authorList>
    </citation>
    <scope>NUCLEOTIDE SEQUENCE [LARGE SCALE GENOMIC DNA]</scope>
    <source>
        <strain evidence="2">FAFU-HL-1</strain>
        <tissue evidence="2">Leaf</tissue>
    </source>
</reference>
<comment type="caution">
    <text evidence="2">The sequence shown here is derived from an EMBL/GenBank/DDBJ whole genome shotgun (WGS) entry which is preliminary data.</text>
</comment>
<dbReference type="EMBL" id="JADGMS010000008">
    <property type="protein sequence ID" value="KAF9676949.1"/>
    <property type="molecule type" value="Genomic_DNA"/>
</dbReference>
<accession>A0A835K126</accession>
<sequence>MTQTQPRRRTARDHHENTTMKPSGCIYRIGRTIAGRKLKIALQTNHPSQLGQKLYRVGNLTE</sequence>
<gene>
    <name evidence="2" type="ORF">SADUNF_Sadunf08G0056500</name>
</gene>